<dbReference type="PROSITE" id="PS51294">
    <property type="entry name" value="HTH_MYB"/>
    <property type="match status" value="2"/>
</dbReference>
<keyword evidence="6" id="KW-0539">Nucleus</keyword>
<dbReference type="CDD" id="cd00167">
    <property type="entry name" value="SANT"/>
    <property type="match status" value="2"/>
</dbReference>
<dbReference type="PROSITE" id="PS50090">
    <property type="entry name" value="MYB_LIKE"/>
    <property type="match status" value="2"/>
</dbReference>
<evidence type="ECO:0000313" key="10">
    <source>
        <dbReference type="Proteomes" id="UP000834106"/>
    </source>
</evidence>
<keyword evidence="5" id="KW-0804">Transcription</keyword>
<dbReference type="PANTHER" id="PTHR47997">
    <property type="entry name" value="MYB DOMAIN PROTEIN 55"/>
    <property type="match status" value="1"/>
</dbReference>
<dbReference type="Proteomes" id="UP000834106">
    <property type="component" value="Chromosome 3"/>
</dbReference>
<feature type="domain" description="Myb-like" evidence="7">
    <location>
        <begin position="64"/>
        <end position="114"/>
    </location>
</feature>
<dbReference type="Pfam" id="PF00249">
    <property type="entry name" value="Myb_DNA-binding"/>
    <property type="match status" value="2"/>
</dbReference>
<dbReference type="GO" id="GO:0005634">
    <property type="term" value="C:nucleus"/>
    <property type="evidence" value="ECO:0007669"/>
    <property type="project" value="UniProtKB-SubCell"/>
</dbReference>
<protein>
    <submittedName>
        <fullName evidence="9">Uncharacterized protein</fullName>
    </submittedName>
</protein>
<dbReference type="InterPro" id="IPR009057">
    <property type="entry name" value="Homeodomain-like_sf"/>
</dbReference>
<reference evidence="9" key="1">
    <citation type="submission" date="2023-05" db="EMBL/GenBank/DDBJ databases">
        <authorList>
            <person name="Huff M."/>
        </authorList>
    </citation>
    <scope>NUCLEOTIDE SEQUENCE</scope>
</reference>
<dbReference type="AlphaFoldDB" id="A0AAD1YUR0"/>
<keyword evidence="2" id="KW-0677">Repeat</keyword>
<gene>
    <name evidence="9" type="ORF">FPE_LOCUS5109</name>
</gene>
<proteinExistence type="predicted"/>
<dbReference type="InterPro" id="IPR051953">
    <property type="entry name" value="Plant_SW-associated_TFs"/>
</dbReference>
<dbReference type="EMBL" id="OU503038">
    <property type="protein sequence ID" value="CAI9757679.1"/>
    <property type="molecule type" value="Genomic_DNA"/>
</dbReference>
<name>A0AAD1YUR0_9LAMI</name>
<comment type="subcellular location">
    <subcellularLocation>
        <location evidence="1">Nucleus</location>
    </subcellularLocation>
</comment>
<keyword evidence="4" id="KW-0238">DNA-binding</keyword>
<evidence type="ECO:0000256" key="2">
    <source>
        <dbReference type="ARBA" id="ARBA00022737"/>
    </source>
</evidence>
<evidence type="ECO:0000313" key="9">
    <source>
        <dbReference type="EMBL" id="CAI9757679.1"/>
    </source>
</evidence>
<dbReference type="SMART" id="SM00717">
    <property type="entry name" value="SANT"/>
    <property type="match status" value="2"/>
</dbReference>
<evidence type="ECO:0000259" key="7">
    <source>
        <dbReference type="PROSITE" id="PS50090"/>
    </source>
</evidence>
<dbReference type="InterPro" id="IPR017930">
    <property type="entry name" value="Myb_dom"/>
</dbReference>
<keyword evidence="3" id="KW-0805">Transcription regulation</keyword>
<evidence type="ECO:0000256" key="6">
    <source>
        <dbReference type="ARBA" id="ARBA00023242"/>
    </source>
</evidence>
<keyword evidence="10" id="KW-1185">Reference proteome</keyword>
<organism evidence="9 10">
    <name type="scientific">Fraxinus pennsylvanica</name>
    <dbReference type="NCBI Taxonomy" id="56036"/>
    <lineage>
        <taxon>Eukaryota</taxon>
        <taxon>Viridiplantae</taxon>
        <taxon>Streptophyta</taxon>
        <taxon>Embryophyta</taxon>
        <taxon>Tracheophyta</taxon>
        <taxon>Spermatophyta</taxon>
        <taxon>Magnoliopsida</taxon>
        <taxon>eudicotyledons</taxon>
        <taxon>Gunneridae</taxon>
        <taxon>Pentapetalae</taxon>
        <taxon>asterids</taxon>
        <taxon>lamiids</taxon>
        <taxon>Lamiales</taxon>
        <taxon>Oleaceae</taxon>
        <taxon>Oleeae</taxon>
        <taxon>Fraxinus</taxon>
    </lineage>
</organism>
<evidence type="ECO:0000256" key="5">
    <source>
        <dbReference type="ARBA" id="ARBA00023163"/>
    </source>
</evidence>
<dbReference type="InterPro" id="IPR001005">
    <property type="entry name" value="SANT/Myb"/>
</dbReference>
<dbReference type="Gene3D" id="1.10.10.60">
    <property type="entry name" value="Homeodomain-like"/>
    <property type="match status" value="2"/>
</dbReference>
<dbReference type="SUPFAM" id="SSF46689">
    <property type="entry name" value="Homeodomain-like"/>
    <property type="match status" value="1"/>
</dbReference>
<evidence type="ECO:0000256" key="4">
    <source>
        <dbReference type="ARBA" id="ARBA00023125"/>
    </source>
</evidence>
<sequence length="346" mass="38554">MAPGQQTCCDKQKVKRGLWSPEEDEKLIRHISVYGHGCWSKVPRLAGLQRCGKSCRLRWINYLRPDLKRGRFSPEEAALIIDLHNILGNKWAQIAKYLPGRTDNEIKNFWNSSSKKKLMARSLSNSAGSNFHGFSSMNFNSYLIPTAQMDQVYIPPAALNNSPPLVFDQVNFNTNLIPPLTSFPISSMNSSAYNLPQPAWMTTEYHQPQLVDHQQQFIKQEDTSMFINGGPAAPHFFNAPPLMRNNVDTSVINGLPKLCEMTIGNQFGMYSSVPPVLEPVSEGFSGFPSGLHSPEMQVPAVGHIQFIQSLMSASNSSSSHSQAQPPLPCSWPFLLNPNQPSGWINP</sequence>
<evidence type="ECO:0000259" key="8">
    <source>
        <dbReference type="PROSITE" id="PS51294"/>
    </source>
</evidence>
<feature type="domain" description="Myb-like" evidence="7">
    <location>
        <begin position="11"/>
        <end position="63"/>
    </location>
</feature>
<dbReference type="FunFam" id="1.10.10.60:FF:000140">
    <property type="entry name" value="Myb transcription factor"/>
    <property type="match status" value="1"/>
</dbReference>
<dbReference type="GO" id="GO:0003677">
    <property type="term" value="F:DNA binding"/>
    <property type="evidence" value="ECO:0007669"/>
    <property type="project" value="UniProtKB-KW"/>
</dbReference>
<accession>A0AAD1YUR0</accession>
<dbReference type="FunFam" id="1.10.10.60:FF:000185">
    <property type="entry name" value="MYB transcription factor"/>
    <property type="match status" value="1"/>
</dbReference>
<dbReference type="PANTHER" id="PTHR47997:SF87">
    <property type="entry name" value="TRANSCRIPTION FACTOR MYB26"/>
    <property type="match status" value="1"/>
</dbReference>
<feature type="domain" description="HTH myb-type" evidence="8">
    <location>
        <begin position="68"/>
        <end position="118"/>
    </location>
</feature>
<evidence type="ECO:0000256" key="3">
    <source>
        <dbReference type="ARBA" id="ARBA00023015"/>
    </source>
</evidence>
<evidence type="ECO:0000256" key="1">
    <source>
        <dbReference type="ARBA" id="ARBA00004123"/>
    </source>
</evidence>
<feature type="domain" description="HTH myb-type" evidence="8">
    <location>
        <begin position="11"/>
        <end position="67"/>
    </location>
</feature>